<feature type="transmembrane region" description="Helical" evidence="2">
    <location>
        <begin position="260"/>
        <end position="279"/>
    </location>
</feature>
<feature type="transmembrane region" description="Helical" evidence="2">
    <location>
        <begin position="114"/>
        <end position="132"/>
    </location>
</feature>
<keyword evidence="2" id="KW-0472">Membrane</keyword>
<name>A0A523UQX4_UNCT6</name>
<comment type="caution">
    <text evidence="3">The sequence shown here is derived from an EMBL/GenBank/DDBJ whole genome shotgun (WGS) entry which is preliminary data.</text>
</comment>
<evidence type="ECO:0008006" key="5">
    <source>
        <dbReference type="Google" id="ProtNLM"/>
    </source>
</evidence>
<proteinExistence type="predicted"/>
<accession>A0A523UQX4</accession>
<dbReference type="Proteomes" id="UP000315525">
    <property type="component" value="Unassembled WGS sequence"/>
</dbReference>
<evidence type="ECO:0000256" key="1">
    <source>
        <dbReference type="ARBA" id="ARBA00022448"/>
    </source>
</evidence>
<feature type="transmembrane region" description="Helical" evidence="2">
    <location>
        <begin position="144"/>
        <end position="162"/>
    </location>
</feature>
<evidence type="ECO:0000313" key="4">
    <source>
        <dbReference type="Proteomes" id="UP000315525"/>
    </source>
</evidence>
<feature type="transmembrane region" description="Helical" evidence="2">
    <location>
        <begin position="89"/>
        <end position="108"/>
    </location>
</feature>
<dbReference type="EMBL" id="SOJN01000103">
    <property type="protein sequence ID" value="TET44933.1"/>
    <property type="molecule type" value="Genomic_DNA"/>
</dbReference>
<keyword evidence="2" id="KW-0812">Transmembrane</keyword>
<keyword evidence="2" id="KW-1133">Transmembrane helix</keyword>
<feature type="transmembrane region" description="Helical" evidence="2">
    <location>
        <begin position="6"/>
        <end position="24"/>
    </location>
</feature>
<evidence type="ECO:0000256" key="2">
    <source>
        <dbReference type="SAM" id="Phobius"/>
    </source>
</evidence>
<sequence>MPFSSLAVSLLPTLVIIVAGYSLARWARLSTAPLITLLRYVFLPVYLFMTLQARMSSEMFFFVALIGAAVVGIGFLIHRNAHRVFKTQVDASVAIPNVACFSIPVFALSWGGRGLGTACALFVGVSIAAFIIEKKGFVKLFRQPWFYAVVAGILFNEIRGSVQPLDVILSPFMGATYPLLLLLLGASLYPFKGIRDLNAWVTVVLRVVGGFLVALLGVAILPVTPAVAAGAVMASMAPPAMKSLSLAGSSKDTPSSRGPANVGLLVSLIVFILFLLTGWKPW</sequence>
<feature type="transmembrane region" description="Helical" evidence="2">
    <location>
        <begin position="203"/>
        <end position="221"/>
    </location>
</feature>
<dbReference type="AlphaFoldDB" id="A0A523UQX4"/>
<dbReference type="PANTHER" id="PTHR36838:SF3">
    <property type="entry name" value="TRANSPORTER AUXIN EFFLUX CARRIER EC FAMILY"/>
    <property type="match status" value="1"/>
</dbReference>
<feature type="transmembrane region" description="Helical" evidence="2">
    <location>
        <begin position="36"/>
        <end position="53"/>
    </location>
</feature>
<dbReference type="PANTHER" id="PTHR36838">
    <property type="entry name" value="AUXIN EFFLUX CARRIER FAMILY PROTEIN"/>
    <property type="match status" value="1"/>
</dbReference>
<protein>
    <recommendedName>
        <fullName evidence="5">AEC family transporter</fullName>
    </recommendedName>
</protein>
<gene>
    <name evidence="3" type="ORF">E3J62_09000</name>
</gene>
<reference evidence="3 4" key="1">
    <citation type="submission" date="2019-03" db="EMBL/GenBank/DDBJ databases">
        <title>Metabolic potential of uncultured bacteria and archaea associated with petroleum seepage in deep-sea sediments.</title>
        <authorList>
            <person name="Dong X."/>
            <person name="Hubert C."/>
        </authorList>
    </citation>
    <scope>NUCLEOTIDE SEQUENCE [LARGE SCALE GENOMIC DNA]</scope>
    <source>
        <strain evidence="3">E44_bin18</strain>
    </source>
</reference>
<feature type="transmembrane region" description="Helical" evidence="2">
    <location>
        <begin position="59"/>
        <end position="77"/>
    </location>
</feature>
<evidence type="ECO:0000313" key="3">
    <source>
        <dbReference type="EMBL" id="TET44933.1"/>
    </source>
</evidence>
<keyword evidence="1" id="KW-0813">Transport</keyword>
<feature type="transmembrane region" description="Helical" evidence="2">
    <location>
        <begin position="168"/>
        <end position="191"/>
    </location>
</feature>
<organism evidence="3 4">
    <name type="scientific">candidate division TA06 bacterium</name>
    <dbReference type="NCBI Taxonomy" id="2250710"/>
    <lineage>
        <taxon>Bacteria</taxon>
        <taxon>Bacteria division TA06</taxon>
    </lineage>
</organism>